<organism evidence="1">
    <name type="scientific">marine metagenome</name>
    <dbReference type="NCBI Taxonomy" id="408172"/>
    <lineage>
        <taxon>unclassified sequences</taxon>
        <taxon>metagenomes</taxon>
        <taxon>ecological metagenomes</taxon>
    </lineage>
</organism>
<name>A0A383AHA4_9ZZZZ</name>
<dbReference type="AlphaFoldDB" id="A0A383AHA4"/>
<accession>A0A383AHA4</accession>
<reference evidence="1" key="1">
    <citation type="submission" date="2018-05" db="EMBL/GenBank/DDBJ databases">
        <authorList>
            <person name="Lanie J.A."/>
            <person name="Ng W.-L."/>
            <person name="Kazmierczak K.M."/>
            <person name="Andrzejewski T.M."/>
            <person name="Davidsen T.M."/>
            <person name="Wayne K.J."/>
            <person name="Tettelin H."/>
            <person name="Glass J.I."/>
            <person name="Rusch D."/>
            <person name="Podicherti R."/>
            <person name="Tsui H.-C.T."/>
            <person name="Winkler M.E."/>
        </authorList>
    </citation>
    <scope>NUCLEOTIDE SEQUENCE</scope>
</reference>
<dbReference type="EMBL" id="UINC01191709">
    <property type="protein sequence ID" value="SVE06478.1"/>
    <property type="molecule type" value="Genomic_DNA"/>
</dbReference>
<proteinExistence type="predicted"/>
<gene>
    <name evidence="1" type="ORF">METZ01_LOCUS459332</name>
</gene>
<evidence type="ECO:0000313" key="1">
    <source>
        <dbReference type="EMBL" id="SVE06478.1"/>
    </source>
</evidence>
<sequence>MERVHACEEETSQAKSRHVKRIIKNENSTLVVYYKLENPSIQMDKLNFHTMNLEDLENLKEYLLDSKQHEEVYSERAEINQRILLIDKEITNKKQQLNG</sequence>
<protein>
    <submittedName>
        <fullName evidence="1">Uncharacterized protein</fullName>
    </submittedName>
</protein>